<feature type="region of interest" description="Disordered" evidence="1">
    <location>
        <begin position="346"/>
        <end position="383"/>
    </location>
</feature>
<dbReference type="EMBL" id="JH711581">
    <property type="protein sequence ID" value="EIW79028.1"/>
    <property type="molecule type" value="Genomic_DNA"/>
</dbReference>
<dbReference type="AlphaFoldDB" id="A0A5M3MIG0"/>
<dbReference type="RefSeq" id="XP_007770762.1">
    <property type="nucleotide sequence ID" value="XM_007772572.1"/>
</dbReference>
<dbReference type="Proteomes" id="UP000053558">
    <property type="component" value="Unassembled WGS sequence"/>
</dbReference>
<reference evidence="3" key="1">
    <citation type="journal article" date="2012" name="Science">
        <title>The Paleozoic origin of enzymatic lignin decomposition reconstructed from 31 fungal genomes.</title>
        <authorList>
            <person name="Floudas D."/>
            <person name="Binder M."/>
            <person name="Riley R."/>
            <person name="Barry K."/>
            <person name="Blanchette R.A."/>
            <person name="Henrissat B."/>
            <person name="Martinez A.T."/>
            <person name="Otillar R."/>
            <person name="Spatafora J.W."/>
            <person name="Yadav J.S."/>
            <person name="Aerts A."/>
            <person name="Benoit I."/>
            <person name="Boyd A."/>
            <person name="Carlson A."/>
            <person name="Copeland A."/>
            <person name="Coutinho P.M."/>
            <person name="de Vries R.P."/>
            <person name="Ferreira P."/>
            <person name="Findley K."/>
            <person name="Foster B."/>
            <person name="Gaskell J."/>
            <person name="Glotzer D."/>
            <person name="Gorecki P."/>
            <person name="Heitman J."/>
            <person name="Hesse C."/>
            <person name="Hori C."/>
            <person name="Igarashi K."/>
            <person name="Jurgens J.A."/>
            <person name="Kallen N."/>
            <person name="Kersten P."/>
            <person name="Kohler A."/>
            <person name="Kuees U."/>
            <person name="Kumar T.K.A."/>
            <person name="Kuo A."/>
            <person name="LaButti K."/>
            <person name="Larrondo L.F."/>
            <person name="Lindquist E."/>
            <person name="Ling A."/>
            <person name="Lombard V."/>
            <person name="Lucas S."/>
            <person name="Lundell T."/>
            <person name="Martin R."/>
            <person name="McLaughlin D.J."/>
            <person name="Morgenstern I."/>
            <person name="Morin E."/>
            <person name="Murat C."/>
            <person name="Nagy L.G."/>
            <person name="Nolan M."/>
            <person name="Ohm R.A."/>
            <person name="Patyshakuliyeva A."/>
            <person name="Rokas A."/>
            <person name="Ruiz-Duenas F.J."/>
            <person name="Sabat G."/>
            <person name="Salamov A."/>
            <person name="Samejima M."/>
            <person name="Schmutz J."/>
            <person name="Slot J.C."/>
            <person name="St John F."/>
            <person name="Stenlid J."/>
            <person name="Sun H."/>
            <person name="Sun S."/>
            <person name="Syed K."/>
            <person name="Tsang A."/>
            <person name="Wiebenga A."/>
            <person name="Young D."/>
            <person name="Pisabarro A."/>
            <person name="Eastwood D.C."/>
            <person name="Martin F."/>
            <person name="Cullen D."/>
            <person name="Grigoriev I.V."/>
            <person name="Hibbett D.S."/>
        </authorList>
    </citation>
    <scope>NUCLEOTIDE SEQUENCE [LARGE SCALE GENOMIC DNA]</scope>
    <source>
        <strain evidence="3">RWD-64-598 SS2</strain>
    </source>
</reference>
<evidence type="ECO:0000256" key="1">
    <source>
        <dbReference type="SAM" id="MobiDB-lite"/>
    </source>
</evidence>
<dbReference type="KEGG" id="cput:CONPUDRAFT_166865"/>
<sequence>MDFLYGSITSNQFAWALAPKAIPPQDVTDHISGRTFFIRSKADPRDFWHVPREGTYAGKLRVSRDNRTRFRIAAKHARAPLNGGPIVMIGSDAIDIAEARTGSLVVIDSSGYLSLGAPAGLSAAMAQLVVEERAEEAEPLVVEERGEDTVPGIETHAQIFFKDLKSRFAVVPEEADSVIPRTRRLETECATYSISRSIESASIGTVIWSVEGSDGSHSRPIIPPQDAVTDHISGNSFFIRSKADSRHFWHIPRRGRYAGILLVSRTDRTRFRVTSKDAPAPLNCGPTVMIGSDAVEIAEARTGRVVGIDNNGYLSLGAPASALTSLVVEERGEVTQQEQLVVVEERGDSTDVPAAEALPEVPDGSPSVTRRLEVGDGEEWELV</sequence>
<accession>A0A5M3MIG0</accession>
<evidence type="ECO:0000313" key="3">
    <source>
        <dbReference type="Proteomes" id="UP000053558"/>
    </source>
</evidence>
<comment type="caution">
    <text evidence="2">The sequence shown here is derived from an EMBL/GenBank/DDBJ whole genome shotgun (WGS) entry which is preliminary data.</text>
</comment>
<protein>
    <submittedName>
        <fullName evidence="2">Uncharacterized protein</fullName>
    </submittedName>
</protein>
<keyword evidence="3" id="KW-1185">Reference proteome</keyword>
<dbReference type="GeneID" id="19205664"/>
<proteinExistence type="predicted"/>
<evidence type="ECO:0000313" key="2">
    <source>
        <dbReference type="EMBL" id="EIW79028.1"/>
    </source>
</evidence>
<dbReference type="OrthoDB" id="5364171at2759"/>
<gene>
    <name evidence="2" type="ORF">CONPUDRAFT_166865</name>
</gene>
<organism evidence="2 3">
    <name type="scientific">Coniophora puteana (strain RWD-64-598)</name>
    <name type="common">Brown rot fungus</name>
    <dbReference type="NCBI Taxonomy" id="741705"/>
    <lineage>
        <taxon>Eukaryota</taxon>
        <taxon>Fungi</taxon>
        <taxon>Dikarya</taxon>
        <taxon>Basidiomycota</taxon>
        <taxon>Agaricomycotina</taxon>
        <taxon>Agaricomycetes</taxon>
        <taxon>Agaricomycetidae</taxon>
        <taxon>Boletales</taxon>
        <taxon>Coniophorineae</taxon>
        <taxon>Coniophoraceae</taxon>
        <taxon>Coniophora</taxon>
    </lineage>
</organism>
<name>A0A5M3MIG0_CONPW</name>